<dbReference type="PANTHER" id="PTHR45775:SF6">
    <property type="entry name" value="RAD, GEM_KIR FAMILY MEMBER 2, ISOFORM C"/>
    <property type="match status" value="1"/>
</dbReference>
<dbReference type="GO" id="GO:0005525">
    <property type="term" value="F:GTP binding"/>
    <property type="evidence" value="ECO:0007669"/>
    <property type="project" value="InterPro"/>
</dbReference>
<comment type="caution">
    <text evidence="4">The sequence shown here is derived from an EMBL/GenBank/DDBJ whole genome shotgun (WGS) entry which is preliminary data.</text>
</comment>
<evidence type="ECO:0000256" key="2">
    <source>
        <dbReference type="ARBA" id="ARBA00022553"/>
    </source>
</evidence>
<dbReference type="SMART" id="SM00175">
    <property type="entry name" value="RAB"/>
    <property type="match status" value="1"/>
</dbReference>
<dbReference type="PROSITE" id="PS51421">
    <property type="entry name" value="RAS"/>
    <property type="match status" value="1"/>
</dbReference>
<keyword evidence="2" id="KW-0597">Phosphoprotein</keyword>
<dbReference type="GO" id="GO:0005886">
    <property type="term" value="C:plasma membrane"/>
    <property type="evidence" value="ECO:0007669"/>
    <property type="project" value="TreeGrafter"/>
</dbReference>
<dbReference type="PRINTS" id="PR00449">
    <property type="entry name" value="RASTRNSFRMNG"/>
</dbReference>
<feature type="region of interest" description="Disordered" evidence="3">
    <location>
        <begin position="307"/>
        <end position="331"/>
    </location>
</feature>
<dbReference type="PROSITE" id="PS51419">
    <property type="entry name" value="RAB"/>
    <property type="match status" value="1"/>
</dbReference>
<evidence type="ECO:0000256" key="1">
    <source>
        <dbReference type="ARBA" id="ARBA00008846"/>
    </source>
</evidence>
<dbReference type="InterPro" id="IPR001806">
    <property type="entry name" value="Small_GTPase"/>
</dbReference>
<feature type="compositionally biased region" description="Low complexity" evidence="3">
    <location>
        <begin position="316"/>
        <end position="331"/>
    </location>
</feature>
<gene>
    <name evidence="4" type="ORF">CDAUBV1_LOCUS13711</name>
</gene>
<dbReference type="InterPro" id="IPR027417">
    <property type="entry name" value="P-loop_NTPase"/>
</dbReference>
<feature type="region of interest" description="Disordered" evidence="3">
    <location>
        <begin position="73"/>
        <end position="95"/>
    </location>
</feature>
<name>A0AAV2TNJ0_CALDB</name>
<dbReference type="InterPro" id="IPR051641">
    <property type="entry name" value="RGK_GTP-binding_reg"/>
</dbReference>
<dbReference type="EMBL" id="CAXLJL010000534">
    <property type="protein sequence ID" value="CAL5138845.1"/>
    <property type="molecule type" value="Genomic_DNA"/>
</dbReference>
<dbReference type="Pfam" id="PF00071">
    <property type="entry name" value="Ras"/>
    <property type="match status" value="1"/>
</dbReference>
<dbReference type="GO" id="GO:0005246">
    <property type="term" value="F:calcium channel regulator activity"/>
    <property type="evidence" value="ECO:0007669"/>
    <property type="project" value="TreeGrafter"/>
</dbReference>
<accession>A0AAV2TNJ0</accession>
<dbReference type="Proteomes" id="UP001497525">
    <property type="component" value="Unassembled WGS sequence"/>
</dbReference>
<feature type="region of interest" description="Disordered" evidence="3">
    <location>
        <begin position="132"/>
        <end position="175"/>
    </location>
</feature>
<sequence length="561" mass="63137">MEITDDFERFCQIAQRSPRNSLYPETSIDRRQNLGTYLESPENSMVKRSSSFRETRRMTGFNSERVSGNISMARSPVRSENRSPGYLPDNKIPMEGRRTSKSYQRIPNDAAELTQQNVLTSKSYNSQCLGETDIPGDFHHPNRPARYYRNRPGSMRETRRRSVYSGRSSYRPSAPALYSANISKNEQTSPLKFTNNNPPAENLVRVRKFRCKKDGQIISKADRDVPPEEVFCSPGGGNLIDNRPVIYTNEVSDQSDVDSDSDGEVIEIPAITTTLVNPTHIPDTVEIPYVSPSSLVPPVRNRSRSWAVVSDTERFSSSSRSPPRSESMSNSQVLHVQVLGSGRVGKTSLCLQFETSESLDVNADSAQEDEQTRLVTVEVNNVKFNLEFTDTNMPQEEFPLDDEALVIDSADAYVVVYAIDDRSSFITARSIVNHLIGHCKRSSAIILAANKSDLVRTRAVSTEEGKNLANVYSCPFLEISTSLNHRVDDLLVNIVKAIGSRRREVEKERDRLDKMAAYPNRGSVTSAGRRKSVTALKTQKNTVMKFFQKHFRKKSKPELDE</sequence>
<dbReference type="SUPFAM" id="SSF52540">
    <property type="entry name" value="P-loop containing nucleoside triphosphate hydrolases"/>
    <property type="match status" value="1"/>
</dbReference>
<dbReference type="GO" id="GO:0003924">
    <property type="term" value="F:GTPase activity"/>
    <property type="evidence" value="ECO:0007669"/>
    <property type="project" value="InterPro"/>
</dbReference>
<organism evidence="4 5">
    <name type="scientific">Calicophoron daubneyi</name>
    <name type="common">Rumen fluke</name>
    <name type="synonym">Paramphistomum daubneyi</name>
    <dbReference type="NCBI Taxonomy" id="300641"/>
    <lineage>
        <taxon>Eukaryota</taxon>
        <taxon>Metazoa</taxon>
        <taxon>Spiralia</taxon>
        <taxon>Lophotrochozoa</taxon>
        <taxon>Platyhelminthes</taxon>
        <taxon>Trematoda</taxon>
        <taxon>Digenea</taxon>
        <taxon>Plagiorchiida</taxon>
        <taxon>Pronocephalata</taxon>
        <taxon>Paramphistomoidea</taxon>
        <taxon>Paramphistomidae</taxon>
        <taxon>Calicophoron</taxon>
    </lineage>
</organism>
<feature type="compositionally biased region" description="Low complexity" evidence="3">
    <location>
        <begin position="163"/>
        <end position="173"/>
    </location>
</feature>
<protein>
    <submittedName>
        <fullName evidence="4">Uncharacterized protein</fullName>
    </submittedName>
</protein>
<evidence type="ECO:0000313" key="4">
    <source>
        <dbReference type="EMBL" id="CAL5138845.1"/>
    </source>
</evidence>
<comment type="similarity">
    <text evidence="1">Belongs to the small GTPase superfamily. RGK family.</text>
</comment>
<evidence type="ECO:0000313" key="5">
    <source>
        <dbReference type="Proteomes" id="UP001497525"/>
    </source>
</evidence>
<dbReference type="PANTHER" id="PTHR45775">
    <property type="entry name" value="RAD, GEM/KIR FAMILY MEMBER 2, ISOFORM C"/>
    <property type="match status" value="1"/>
</dbReference>
<dbReference type="SMART" id="SM00173">
    <property type="entry name" value="RAS"/>
    <property type="match status" value="1"/>
</dbReference>
<dbReference type="AlphaFoldDB" id="A0AAV2TNJ0"/>
<dbReference type="Gene3D" id="3.40.50.300">
    <property type="entry name" value="P-loop containing nucleotide triphosphate hydrolases"/>
    <property type="match status" value="1"/>
</dbReference>
<reference evidence="4" key="1">
    <citation type="submission" date="2024-06" db="EMBL/GenBank/DDBJ databases">
        <authorList>
            <person name="Liu X."/>
            <person name="Lenzi L."/>
            <person name="Haldenby T S."/>
            <person name="Uol C."/>
        </authorList>
    </citation>
    <scope>NUCLEOTIDE SEQUENCE</scope>
</reference>
<evidence type="ECO:0000256" key="3">
    <source>
        <dbReference type="SAM" id="MobiDB-lite"/>
    </source>
</evidence>
<proteinExistence type="inferred from homology"/>